<dbReference type="Gene3D" id="1.10.3130.10">
    <property type="entry name" value="serine acetyltransferase, domain 1"/>
    <property type="match status" value="1"/>
</dbReference>
<sequence length="299" mass="32910">MNLHKYSEIITSTVTELSEYESVKLLCLQHHEGEPYPSETILQEIIKLCRSLLFPGYFGHSNVNRRNITYYLGVNTEKLYELLSEQILAGLCFICDRTKYVSLEGMREEAVKIAAEFIKSLPELRKILTTDVIAAYNGDPAAESYGEVIFCYPAIRAISNHRIAHQLLKLGVPLIPRMISEMAHSETGIDIHPAATIGSYFTIDHGTGVVIGATAIIGNNVKIYQGVTLGAKSFPLDENGNPIKGIPRHPIIKDNVIIYSNASILGRITIGEGATIGGNIWVTEDVPAGARVMQSKARQ</sequence>
<keyword evidence="3" id="KW-0012">Acyltransferase</keyword>
<evidence type="ECO:0000256" key="2">
    <source>
        <dbReference type="ARBA" id="ARBA00022679"/>
    </source>
</evidence>
<proteinExistence type="predicted"/>
<dbReference type="InterPro" id="IPR011004">
    <property type="entry name" value="Trimer_LpxA-like_sf"/>
</dbReference>
<accession>A0A7G1HZN3</accession>
<dbReference type="SUPFAM" id="SSF51161">
    <property type="entry name" value="Trimeric LpxA-like enzymes"/>
    <property type="match status" value="1"/>
</dbReference>
<dbReference type="InterPro" id="IPR042122">
    <property type="entry name" value="Ser_AcTrfase_N_sf"/>
</dbReference>
<dbReference type="EMBL" id="AP023322">
    <property type="protein sequence ID" value="BCI63904.1"/>
    <property type="molecule type" value="Genomic_DNA"/>
</dbReference>
<dbReference type="FunFam" id="2.160.10.10:FF:000015">
    <property type="entry name" value="Serine acetyltransferase, plasmid"/>
    <property type="match status" value="1"/>
</dbReference>
<dbReference type="GO" id="GO:0008652">
    <property type="term" value="P:amino acid biosynthetic process"/>
    <property type="evidence" value="ECO:0007669"/>
    <property type="project" value="UniProtKB-KW"/>
</dbReference>
<keyword evidence="2 4" id="KW-0808">Transferase</keyword>
<evidence type="ECO:0000313" key="4">
    <source>
        <dbReference type="EMBL" id="BCI63904.1"/>
    </source>
</evidence>
<dbReference type="KEGG" id="copr:Cop2CBH44_22570"/>
<gene>
    <name evidence="4" type="ORF">Cop2CBH44_22570</name>
</gene>
<evidence type="ECO:0000256" key="3">
    <source>
        <dbReference type="ARBA" id="ARBA00023315"/>
    </source>
</evidence>
<keyword evidence="5" id="KW-1185">Reference proteome</keyword>
<dbReference type="NCBIfam" id="NF041874">
    <property type="entry name" value="EPS_EpsC"/>
    <property type="match status" value="1"/>
</dbReference>
<keyword evidence="1" id="KW-0028">Amino-acid biosynthesis</keyword>
<protein>
    <submittedName>
        <fullName evidence="4">Serine acetyltransferase</fullName>
    </submittedName>
</protein>
<dbReference type="Gene3D" id="2.160.10.10">
    <property type="entry name" value="Hexapeptide repeat proteins"/>
    <property type="match status" value="1"/>
</dbReference>
<dbReference type="AlphaFoldDB" id="A0A7G1HZN3"/>
<dbReference type="CDD" id="cd03354">
    <property type="entry name" value="LbH_SAT"/>
    <property type="match status" value="1"/>
</dbReference>
<dbReference type="InterPro" id="IPR045304">
    <property type="entry name" value="LbH_SAT"/>
</dbReference>
<reference evidence="5" key="1">
    <citation type="submission" date="2020-07" db="EMBL/GenBank/DDBJ databases">
        <title>Complete genome sequencing of Coprobacter sp. strain 2CBH44.</title>
        <authorList>
            <person name="Sakamoto M."/>
            <person name="Murakami T."/>
            <person name="Mori H."/>
        </authorList>
    </citation>
    <scope>NUCLEOTIDE SEQUENCE [LARGE SCALE GENOMIC DNA]</scope>
    <source>
        <strain evidence="5">2CBH44</strain>
    </source>
</reference>
<organism evidence="4 5">
    <name type="scientific">Coprobacter secundus subsp. similis</name>
    <dbReference type="NCBI Taxonomy" id="2751153"/>
    <lineage>
        <taxon>Bacteria</taxon>
        <taxon>Pseudomonadati</taxon>
        <taxon>Bacteroidota</taxon>
        <taxon>Bacteroidia</taxon>
        <taxon>Bacteroidales</taxon>
        <taxon>Barnesiellaceae</taxon>
        <taxon>Coprobacter</taxon>
    </lineage>
</organism>
<dbReference type="GO" id="GO:0016746">
    <property type="term" value="F:acyltransferase activity"/>
    <property type="evidence" value="ECO:0007669"/>
    <property type="project" value="UniProtKB-KW"/>
</dbReference>
<name>A0A7G1HZN3_9BACT</name>
<dbReference type="PANTHER" id="PTHR42811">
    <property type="entry name" value="SERINE ACETYLTRANSFERASE"/>
    <property type="match status" value="1"/>
</dbReference>
<dbReference type="Proteomes" id="UP000594042">
    <property type="component" value="Chromosome"/>
</dbReference>
<evidence type="ECO:0000313" key="5">
    <source>
        <dbReference type="Proteomes" id="UP000594042"/>
    </source>
</evidence>
<dbReference type="RefSeq" id="WP_021931715.1">
    <property type="nucleotide sequence ID" value="NZ_AP023322.1"/>
</dbReference>
<dbReference type="InterPro" id="IPR053376">
    <property type="entry name" value="Serine_acetyltransferase"/>
</dbReference>
<evidence type="ECO:0000256" key="1">
    <source>
        <dbReference type="ARBA" id="ARBA00022605"/>
    </source>
</evidence>